<feature type="domain" description="Anaphase-promoting complex subunit 1 C-terminal" evidence="7">
    <location>
        <begin position="1724"/>
        <end position="1816"/>
    </location>
</feature>
<dbReference type="GO" id="GO:0031145">
    <property type="term" value="P:anaphase-promoting complex-dependent catabolic process"/>
    <property type="evidence" value="ECO:0007669"/>
    <property type="project" value="TreeGrafter"/>
</dbReference>
<dbReference type="InterPro" id="IPR024990">
    <property type="entry name" value="Apc1"/>
</dbReference>
<dbReference type="EMBL" id="JH431956">
    <property type="status" value="NOT_ANNOTATED_CDS"/>
    <property type="molecule type" value="Genomic_DNA"/>
</dbReference>
<feature type="domain" description="Anaphase-promoting complex subunit 1 N-terminal" evidence="6">
    <location>
        <begin position="479"/>
        <end position="656"/>
    </location>
</feature>
<organism evidence="10 11">
    <name type="scientific">Strigamia maritima</name>
    <name type="common">European centipede</name>
    <name type="synonym">Geophilus maritimus</name>
    <dbReference type="NCBI Taxonomy" id="126957"/>
    <lineage>
        <taxon>Eukaryota</taxon>
        <taxon>Metazoa</taxon>
        <taxon>Ecdysozoa</taxon>
        <taxon>Arthropoda</taxon>
        <taxon>Myriapoda</taxon>
        <taxon>Chilopoda</taxon>
        <taxon>Pleurostigmophora</taxon>
        <taxon>Geophilomorpha</taxon>
        <taxon>Linotaeniidae</taxon>
        <taxon>Strigamia</taxon>
    </lineage>
</organism>
<feature type="domain" description="Anaphase-promoting complex subunit 1 middle" evidence="8">
    <location>
        <begin position="659"/>
        <end position="969"/>
    </location>
</feature>
<evidence type="ECO:0000256" key="3">
    <source>
        <dbReference type="ARBA" id="ARBA00022737"/>
    </source>
</evidence>
<dbReference type="STRING" id="126957.T1J8K9"/>
<dbReference type="InterPro" id="IPR048971">
    <property type="entry name" value="Apc1_3rd"/>
</dbReference>
<dbReference type="Proteomes" id="UP000014500">
    <property type="component" value="Unassembled WGS sequence"/>
</dbReference>
<dbReference type="eggNOG" id="KOG1858">
    <property type="taxonomic scope" value="Eukaryota"/>
</dbReference>
<dbReference type="GO" id="GO:0070979">
    <property type="term" value="P:protein K11-linked ubiquitination"/>
    <property type="evidence" value="ECO:0007669"/>
    <property type="project" value="TreeGrafter"/>
</dbReference>
<dbReference type="Pfam" id="PF20518">
    <property type="entry name" value="Apc1_MidN"/>
    <property type="match status" value="1"/>
</dbReference>
<evidence type="ECO:0000313" key="10">
    <source>
        <dbReference type="EnsemblMetazoa" id="SMAR010044-PA"/>
    </source>
</evidence>
<keyword evidence="4" id="KW-0498">Mitosis</keyword>
<dbReference type="InterPro" id="IPR002015">
    <property type="entry name" value="Proteasome/cyclosome_rpt"/>
</dbReference>
<evidence type="ECO:0000256" key="1">
    <source>
        <dbReference type="ARBA" id="ARBA00010547"/>
    </source>
</evidence>
<dbReference type="GO" id="GO:0060090">
    <property type="term" value="F:molecular adaptor activity"/>
    <property type="evidence" value="ECO:0007669"/>
    <property type="project" value="TreeGrafter"/>
</dbReference>
<keyword evidence="5" id="KW-0131">Cell cycle</keyword>
<dbReference type="InterPro" id="IPR011989">
    <property type="entry name" value="ARM-like"/>
</dbReference>
<dbReference type="Pfam" id="PF18122">
    <property type="entry name" value="APC1_C"/>
    <property type="match status" value="1"/>
</dbReference>
<evidence type="ECO:0000259" key="7">
    <source>
        <dbReference type="Pfam" id="PF18122"/>
    </source>
</evidence>
<evidence type="ECO:0000259" key="9">
    <source>
        <dbReference type="Pfam" id="PF21282"/>
    </source>
</evidence>
<evidence type="ECO:0000256" key="5">
    <source>
        <dbReference type="ARBA" id="ARBA00023306"/>
    </source>
</evidence>
<feature type="domain" description="Anaphase-promoting complex subunit 1 beta-sandwich" evidence="9">
    <location>
        <begin position="1604"/>
        <end position="1689"/>
    </location>
</feature>
<evidence type="ECO:0000256" key="4">
    <source>
        <dbReference type="ARBA" id="ARBA00022776"/>
    </source>
</evidence>
<dbReference type="Gene3D" id="1.25.10.10">
    <property type="entry name" value="Leucine-rich Repeat Variant"/>
    <property type="match status" value="2"/>
</dbReference>
<evidence type="ECO:0000313" key="11">
    <source>
        <dbReference type="Proteomes" id="UP000014500"/>
    </source>
</evidence>
<accession>T1J8K9</accession>
<comment type="similarity">
    <text evidence="1">Belongs to the APC1 family.</text>
</comment>
<feature type="domain" description="Anaphase-promoting complex subunit 1 N-terminal" evidence="6">
    <location>
        <begin position="76"/>
        <end position="201"/>
    </location>
</feature>
<dbReference type="Pfam" id="PF21282">
    <property type="entry name" value="APC1_3rd"/>
    <property type="match status" value="1"/>
</dbReference>
<dbReference type="GO" id="GO:0005680">
    <property type="term" value="C:anaphase-promoting complex"/>
    <property type="evidence" value="ECO:0007669"/>
    <property type="project" value="InterPro"/>
</dbReference>
<dbReference type="PhylomeDB" id="T1J8K9"/>
<dbReference type="HOGENOM" id="CLU_001202_1_0_1"/>
<reference evidence="11" key="1">
    <citation type="submission" date="2011-05" db="EMBL/GenBank/DDBJ databases">
        <authorList>
            <person name="Richards S.R."/>
            <person name="Qu J."/>
            <person name="Jiang H."/>
            <person name="Jhangiani S.N."/>
            <person name="Agravi P."/>
            <person name="Goodspeed R."/>
            <person name="Gross S."/>
            <person name="Mandapat C."/>
            <person name="Jackson L."/>
            <person name="Mathew T."/>
            <person name="Pu L."/>
            <person name="Thornton R."/>
            <person name="Saada N."/>
            <person name="Wilczek-Boney K.B."/>
            <person name="Lee S."/>
            <person name="Kovar C."/>
            <person name="Wu Y."/>
            <person name="Scherer S.E."/>
            <person name="Worley K.C."/>
            <person name="Muzny D.M."/>
            <person name="Gibbs R."/>
        </authorList>
    </citation>
    <scope>NUCLEOTIDE SEQUENCE</scope>
    <source>
        <strain evidence="11">Brora</strain>
    </source>
</reference>
<dbReference type="InterPro" id="IPR049255">
    <property type="entry name" value="Apc1_N"/>
</dbReference>
<keyword evidence="3" id="KW-0677">Repeat</keyword>
<dbReference type="Pfam" id="PF12859">
    <property type="entry name" value="ANAPC1"/>
    <property type="match status" value="2"/>
</dbReference>
<dbReference type="Pfam" id="PF01851">
    <property type="entry name" value="PC_rep"/>
    <property type="match status" value="1"/>
</dbReference>
<dbReference type="GO" id="GO:0007091">
    <property type="term" value="P:metaphase/anaphase transition of mitotic cell cycle"/>
    <property type="evidence" value="ECO:0007669"/>
    <property type="project" value="TreeGrafter"/>
</dbReference>
<sequence length="1818" mass="205578">MIAAGDIQDFAPFGRDYFRVHPKESAAPVNRHWHWQRQQRQRTLSAVCRSDLGVQLVTALKGVSLKDKQDIGRESWQIRSDPTTNELNYEEELYFYDRTVVWSKGNVYKNRVVHKTFTANYPVQQALWCDIYTAPNKPIMDTKHQDEISEGIYEAAICIVDNSNLNFFTNKGQEFTTALPFQVIRAWPIKYGLLLERGVSASERKVEKNDKDKDKPERDRDRGKLPTIFSVLHPLDEITPVVKNCGKSNVSFVNDHELQVVFTSVDPSFIMFYNRKTGIHSIYRIRRIKSDELEVVMNLNDTTTCASLFTTTGSTTRLSQSMSNSSAMRSFTHLAPMATHSQSFSGLTQMAALSRSQSPSGCEGQSYHHHYPYSLSKNMTESLFPESLGDHAKPLPPDICLDLLWVETPSVLKQPEEGNATSVFITQNFVDERFFCFVVANQNQLKVIKFEETDEENISSVFGPVSTISARDAVPLENCKMMLVLEVGYTLFLYSGNIKVCKVYIPSAPSPFSNLETPHRYPIVSSRRTSLVTANQSLLAIDDEGQFLSPVVADLNDKSIEMSYYDEPCCSTSIIKLHDPVHNRVTVETSNNVFQRVTIPKLVESSLVDSCLQAARSILPQDLSIQLYIKWYSTVNTLGNSRDNRCHEWSVFVACLLGLMGYNLEQLAVAKQLEINLSFSPGEVTKKFKSGDGGSDEDWNYLLSSNQNEQNGCMMENLFGLPKTNEYCSKMATSGNINSRALLFPHIPALLYVLHLVYEELKLKVNAWNDLESMAPLLMQLARDLRVQSFLDSYWRDFPRLYIADEKTQIQENVLTDMTYPAFLTSEPPSVFQWIHRCLSRSKMEPFPYISYLNPITEVVVTLFAAMMYEKKFTEISPQVYLRKIAVSGSRFLSTSFIETNFQTSLNDQYNVHEMLVILMTRIDFTLKNLENLPIGVALPLRNAIFQCRRNPPSTWSEKTYNLIGREDLLVQLKSNKKSLHEKQNKSKIKNLKNAGEKPALIKDEDDGMENLDDEVLKMRFSNDQRVHEVRRLLQSSKPVRVYICQRPEVSDHDFVEEQERFLYGMCMRTMALCVGRGMFTLHTSRPVVTETLPIPKLCLTGRAPPKNTTVDLSHIDPPPNMNTWPLFHNGVAAGLRISPYATQIDSTWIVYNKPKGANEMPMEHAGFLMSLGLNGHLNNLAIMNIHDYLCKGHEMTSVGLILGIAAAKRGTMDMAITKLLSIHVEALLPPTSTELDVPHVVQVAAILGIGLVYQGTNHRHMSEVLLTEIGRPPGPEMENSSDRESYSLAAGLALVSGNDTAGRIDLSMSDQLYHYMVGGHKRSLLGIHKEKYKSPSYQIKEGESVNIDVTSPGATLALAMMYFKTGNNAVASWMAVPETQFLLDFVRPDFLLLRTFSKSLILWDDVLPSSKWVESHIPKLVSSTAFKKNKDDETIDYETMNQAYCNIIAGACLALGFRFAGSASEEAYATLTKYVKMFISVTCKHTGEPAGRSTLENCLNVTVLSLAMVMAGTGDLEVLRICRFMHFRLGQSNNFILYGSHLATHMALGLLFLGGGAYTLSTEPFAVAAMICAFFPKFPIHSSDNRYHLQAFRHLYVLAVEPRLVIPRDIVTNSVSYTELSVKFKDTKWYKNVNYKIKAPCFLPELDLLDEVSVDDPRYWPIKFCCDKNWKSLKSLLNNRGTLFVKQKAGYLSYVEDPRGFRSVLTQSLTKDNVGNWSTKPDAIEAFSKDPNVLNFTKYFLQDQTDVEDAHLKQILCNVLFECVTQEKLEFFSTYVSLLQTLREIESASSPSNNLWQIKLAVIFSDALVKQNYFTAT</sequence>
<evidence type="ECO:0000259" key="8">
    <source>
        <dbReference type="Pfam" id="PF20518"/>
    </source>
</evidence>
<proteinExistence type="inferred from homology"/>
<keyword evidence="2" id="KW-0132">Cell division</keyword>
<dbReference type="InterPro" id="IPR046794">
    <property type="entry name" value="Apc1_MidN"/>
</dbReference>
<dbReference type="InterPro" id="IPR041221">
    <property type="entry name" value="APC1_C"/>
</dbReference>
<name>T1J8K9_STRMM</name>
<dbReference type="GO" id="GO:0051301">
    <property type="term" value="P:cell division"/>
    <property type="evidence" value="ECO:0007669"/>
    <property type="project" value="UniProtKB-KW"/>
</dbReference>
<dbReference type="EnsemblMetazoa" id="SMAR010044-RA">
    <property type="protein sequence ID" value="SMAR010044-PA"/>
    <property type="gene ID" value="SMAR010044"/>
</dbReference>
<protein>
    <submittedName>
        <fullName evidence="10">Uncharacterized protein</fullName>
    </submittedName>
</protein>
<dbReference type="OMA" id="MQPPDSR"/>
<evidence type="ECO:0000256" key="2">
    <source>
        <dbReference type="ARBA" id="ARBA00022618"/>
    </source>
</evidence>
<keyword evidence="11" id="KW-1185">Reference proteome</keyword>
<dbReference type="PANTHER" id="PTHR12827">
    <property type="entry name" value="MEIOTIC CHECKPOINT REGULATOR TSG24 FAMILY MEMBER"/>
    <property type="match status" value="1"/>
</dbReference>
<dbReference type="PANTHER" id="PTHR12827:SF3">
    <property type="entry name" value="ANAPHASE-PROMOTING COMPLEX SUBUNIT 1"/>
    <property type="match status" value="1"/>
</dbReference>
<reference evidence="10" key="2">
    <citation type="submission" date="2015-02" db="UniProtKB">
        <authorList>
            <consortium name="EnsemblMetazoa"/>
        </authorList>
    </citation>
    <scope>IDENTIFICATION</scope>
</reference>
<evidence type="ECO:0000259" key="6">
    <source>
        <dbReference type="Pfam" id="PF12859"/>
    </source>
</evidence>